<organism evidence="2 3">
    <name type="scientific">Diploscapter pachys</name>
    <dbReference type="NCBI Taxonomy" id="2018661"/>
    <lineage>
        <taxon>Eukaryota</taxon>
        <taxon>Metazoa</taxon>
        <taxon>Ecdysozoa</taxon>
        <taxon>Nematoda</taxon>
        <taxon>Chromadorea</taxon>
        <taxon>Rhabditida</taxon>
        <taxon>Rhabditina</taxon>
        <taxon>Rhabditomorpha</taxon>
        <taxon>Rhabditoidea</taxon>
        <taxon>Rhabditidae</taxon>
        <taxon>Diploscapter</taxon>
    </lineage>
</organism>
<proteinExistence type="predicted"/>
<protein>
    <submittedName>
        <fullName evidence="2">Uncharacterized protein</fullName>
    </submittedName>
</protein>
<comment type="caution">
    <text evidence="2">The sequence shown here is derived from an EMBL/GenBank/DDBJ whole genome shotgun (WGS) entry which is preliminary data.</text>
</comment>
<keyword evidence="3" id="KW-1185">Reference proteome</keyword>
<feature type="compositionally biased region" description="Basic and acidic residues" evidence="1">
    <location>
        <begin position="33"/>
        <end position="46"/>
    </location>
</feature>
<evidence type="ECO:0000313" key="2">
    <source>
        <dbReference type="EMBL" id="PAV89850.1"/>
    </source>
</evidence>
<name>A0A2A2LUI4_9BILA</name>
<sequence length="116" mass="13282">MGCLPATGPGCLFTAKKTNEQNMAFCRLRLKSDGLWRGPKDPEKKEQNKKKTVRSQIDIRREETEREGGKQRKRARKRMRNGMKGGRGGKGRRLKEEGVKGQSRQGERDGHQYSTH</sequence>
<reference evidence="2 3" key="1">
    <citation type="journal article" date="2017" name="Curr. Biol.">
        <title>Genome architecture and evolution of a unichromosomal asexual nematode.</title>
        <authorList>
            <person name="Fradin H."/>
            <person name="Zegar C."/>
            <person name="Gutwein M."/>
            <person name="Lucas J."/>
            <person name="Kovtun M."/>
            <person name="Corcoran D."/>
            <person name="Baugh L.R."/>
            <person name="Kiontke K."/>
            <person name="Gunsalus K."/>
            <person name="Fitch D.H."/>
            <person name="Piano F."/>
        </authorList>
    </citation>
    <scope>NUCLEOTIDE SEQUENCE [LARGE SCALE GENOMIC DNA]</scope>
    <source>
        <strain evidence="2">PF1309</strain>
    </source>
</reference>
<dbReference type="Proteomes" id="UP000218231">
    <property type="component" value="Unassembled WGS sequence"/>
</dbReference>
<evidence type="ECO:0000313" key="3">
    <source>
        <dbReference type="Proteomes" id="UP000218231"/>
    </source>
</evidence>
<feature type="compositionally biased region" description="Basic and acidic residues" evidence="1">
    <location>
        <begin position="57"/>
        <end position="70"/>
    </location>
</feature>
<feature type="compositionally biased region" description="Basic and acidic residues" evidence="1">
    <location>
        <begin position="94"/>
        <end position="116"/>
    </location>
</feature>
<accession>A0A2A2LUI4</accession>
<feature type="region of interest" description="Disordered" evidence="1">
    <location>
        <begin position="33"/>
        <end position="116"/>
    </location>
</feature>
<feature type="compositionally biased region" description="Basic residues" evidence="1">
    <location>
        <begin position="71"/>
        <end position="93"/>
    </location>
</feature>
<dbReference type="EMBL" id="LIAE01006424">
    <property type="protein sequence ID" value="PAV89850.1"/>
    <property type="molecule type" value="Genomic_DNA"/>
</dbReference>
<dbReference type="AlphaFoldDB" id="A0A2A2LUI4"/>
<evidence type="ECO:0000256" key="1">
    <source>
        <dbReference type="SAM" id="MobiDB-lite"/>
    </source>
</evidence>
<gene>
    <name evidence="2" type="ORF">WR25_00697</name>
</gene>